<evidence type="ECO:0000256" key="4">
    <source>
        <dbReference type="ARBA" id="ARBA00023014"/>
    </source>
</evidence>
<sequence length="209" mass="22493">MPRRTTEGQAVDVSFDARRCIHARNCVLGRPEVFVPGTPGGWIFPDRASTERIVQVVESCPSGALAYVRKDGGAAEAPPAVNTLRVREDGPLAIHADVRLGDETFFRAVLCRCGASRNKPFCDGSHSEIGFKATGEPPARESGPLEVRDGPVTVTPQPDGCLRLEGNIEIVSGGGHMVERTRRAFLCRCGHSSSKPWCDGTHKKIGFTA</sequence>
<dbReference type="SUPFAM" id="SSF54862">
    <property type="entry name" value="4Fe-4S ferredoxins"/>
    <property type="match status" value="1"/>
</dbReference>
<dbReference type="Pfam" id="PF06902">
    <property type="entry name" value="Fer4_19"/>
    <property type="match status" value="1"/>
</dbReference>
<keyword evidence="7" id="KW-1185">Reference proteome</keyword>
<dbReference type="RefSeq" id="WP_146299320.1">
    <property type="nucleotide sequence ID" value="NZ_CP042301.2"/>
</dbReference>
<evidence type="ECO:0000256" key="1">
    <source>
        <dbReference type="ARBA" id="ARBA00022714"/>
    </source>
</evidence>
<evidence type="ECO:0000256" key="3">
    <source>
        <dbReference type="ARBA" id="ARBA00023004"/>
    </source>
</evidence>
<dbReference type="Pfam" id="PF09360">
    <property type="entry name" value="zf-CDGSH"/>
    <property type="match status" value="2"/>
</dbReference>
<organism evidence="6 7">
    <name type="scientific">Nitratireductor mangrovi</name>
    <dbReference type="NCBI Taxonomy" id="2599600"/>
    <lineage>
        <taxon>Bacteria</taxon>
        <taxon>Pseudomonadati</taxon>
        <taxon>Pseudomonadota</taxon>
        <taxon>Alphaproteobacteria</taxon>
        <taxon>Hyphomicrobiales</taxon>
        <taxon>Phyllobacteriaceae</taxon>
        <taxon>Nitratireductor</taxon>
    </lineage>
</organism>
<dbReference type="Gene3D" id="3.40.5.90">
    <property type="entry name" value="CDGSH iron-sulfur domain, mitoNEET-type"/>
    <property type="match status" value="2"/>
</dbReference>
<gene>
    <name evidence="6" type="ORF">FQ775_09925</name>
</gene>
<dbReference type="GO" id="GO:0005737">
    <property type="term" value="C:cytoplasm"/>
    <property type="evidence" value="ECO:0007669"/>
    <property type="project" value="UniProtKB-ARBA"/>
</dbReference>
<dbReference type="PANTHER" id="PTHR46491:SF3">
    <property type="entry name" value="CDGSH IRON-SULFUR DOMAIN-CONTAINING PROTEIN 3, MITOCHONDRIAL"/>
    <property type="match status" value="1"/>
</dbReference>
<keyword evidence="2" id="KW-0479">Metal-binding</keyword>
<evidence type="ECO:0000313" key="7">
    <source>
        <dbReference type="Proteomes" id="UP000321389"/>
    </source>
</evidence>
<evidence type="ECO:0000259" key="5">
    <source>
        <dbReference type="SMART" id="SM00704"/>
    </source>
</evidence>
<keyword evidence="3" id="KW-0408">Iron</keyword>
<accession>A0A5B8KY78</accession>
<keyword evidence="1" id="KW-0001">2Fe-2S</keyword>
<feature type="domain" description="Iron-binding zinc finger CDGSH type" evidence="5">
    <location>
        <begin position="169"/>
        <end position="208"/>
    </location>
</feature>
<dbReference type="GO" id="GO:0051537">
    <property type="term" value="F:2 iron, 2 sulfur cluster binding"/>
    <property type="evidence" value="ECO:0007669"/>
    <property type="project" value="UniProtKB-KW"/>
</dbReference>
<proteinExistence type="predicted"/>
<dbReference type="InterPro" id="IPR042216">
    <property type="entry name" value="MitoNEET_CISD"/>
</dbReference>
<evidence type="ECO:0000256" key="2">
    <source>
        <dbReference type="ARBA" id="ARBA00022723"/>
    </source>
</evidence>
<dbReference type="InterPro" id="IPR052950">
    <property type="entry name" value="CISD"/>
</dbReference>
<protein>
    <submittedName>
        <fullName evidence="6">Iron-binding protein</fullName>
    </submittedName>
</protein>
<dbReference type="InterPro" id="IPR018967">
    <property type="entry name" value="FeS-contain_CDGSH-typ"/>
</dbReference>
<reference evidence="6" key="1">
    <citation type="submission" date="2020-04" db="EMBL/GenBank/DDBJ databases">
        <title>Nitratireductor sp. nov. isolated from mangrove soil.</title>
        <authorList>
            <person name="Ye Y."/>
        </authorList>
    </citation>
    <scope>NUCLEOTIDE SEQUENCE</scope>
    <source>
        <strain evidence="6">SY7</strain>
    </source>
</reference>
<dbReference type="SMART" id="SM00704">
    <property type="entry name" value="ZnF_CDGSH"/>
    <property type="match status" value="2"/>
</dbReference>
<dbReference type="OrthoDB" id="9795032at2"/>
<dbReference type="EMBL" id="CP042301">
    <property type="protein sequence ID" value="QDZ00674.1"/>
    <property type="molecule type" value="Genomic_DNA"/>
</dbReference>
<dbReference type="AlphaFoldDB" id="A0A5B8KY78"/>
<dbReference type="Proteomes" id="UP000321389">
    <property type="component" value="Chromosome"/>
</dbReference>
<keyword evidence="4" id="KW-0411">Iron-sulfur</keyword>
<name>A0A5B8KY78_9HYPH</name>
<evidence type="ECO:0000313" key="6">
    <source>
        <dbReference type="EMBL" id="QDZ00674.1"/>
    </source>
</evidence>
<dbReference type="PANTHER" id="PTHR46491">
    <property type="entry name" value="CDGSH IRON SULFUR DOMAIN PROTEIN HOMOLOG"/>
    <property type="match status" value="1"/>
</dbReference>
<feature type="domain" description="Iron-binding zinc finger CDGSH type" evidence="5">
    <location>
        <begin position="89"/>
        <end position="132"/>
    </location>
</feature>
<dbReference type="KEGG" id="niy:FQ775_09925"/>
<dbReference type="GO" id="GO:0046872">
    <property type="term" value="F:metal ion binding"/>
    <property type="evidence" value="ECO:0007669"/>
    <property type="project" value="UniProtKB-KW"/>
</dbReference>
<dbReference type="InterPro" id="IPR010693">
    <property type="entry name" value="Divergent_4Fe-4S_mono-cluster"/>
</dbReference>